<dbReference type="OrthoDB" id="1885414at2759"/>
<dbReference type="InterPro" id="IPR034456">
    <property type="entry name" value="MED28"/>
</dbReference>
<dbReference type="GO" id="GO:0006355">
    <property type="term" value="P:regulation of DNA-templated transcription"/>
    <property type="evidence" value="ECO:0007669"/>
    <property type="project" value="InterPro"/>
</dbReference>
<keyword evidence="1" id="KW-0175">Coiled coil</keyword>
<feature type="coiled-coil region" evidence="1">
    <location>
        <begin position="19"/>
        <end position="46"/>
    </location>
</feature>
<evidence type="ECO:0000313" key="3">
    <source>
        <dbReference type="Proteomes" id="UP000653305"/>
    </source>
</evidence>
<organism evidence="2 3">
    <name type="scientific">Phtheirospermum japonicum</name>
    <dbReference type="NCBI Taxonomy" id="374723"/>
    <lineage>
        <taxon>Eukaryota</taxon>
        <taxon>Viridiplantae</taxon>
        <taxon>Streptophyta</taxon>
        <taxon>Embryophyta</taxon>
        <taxon>Tracheophyta</taxon>
        <taxon>Spermatophyta</taxon>
        <taxon>Magnoliopsida</taxon>
        <taxon>eudicotyledons</taxon>
        <taxon>Gunneridae</taxon>
        <taxon>Pentapetalae</taxon>
        <taxon>asterids</taxon>
        <taxon>lamiids</taxon>
        <taxon>Lamiales</taxon>
        <taxon>Orobanchaceae</taxon>
        <taxon>Orobanchaceae incertae sedis</taxon>
        <taxon>Phtheirospermum</taxon>
    </lineage>
</organism>
<name>A0A830C6M7_9LAMI</name>
<dbReference type="GO" id="GO:0016592">
    <property type="term" value="C:mediator complex"/>
    <property type="evidence" value="ECO:0007669"/>
    <property type="project" value="InterPro"/>
</dbReference>
<sequence>MEAAKKLQLHFIGLQPTRAETLGKEIAKMEEELKVKTKLINKQERLIKEQLDQQNIELERV</sequence>
<evidence type="ECO:0000313" key="2">
    <source>
        <dbReference type="EMBL" id="GFP91005.1"/>
    </source>
</evidence>
<evidence type="ECO:0000256" key="1">
    <source>
        <dbReference type="SAM" id="Coils"/>
    </source>
</evidence>
<gene>
    <name evidence="2" type="ORF">PHJA_001244500</name>
</gene>
<dbReference type="PANTHER" id="PTHR39117:SF1">
    <property type="entry name" value="MEDIATOR OF RNA POLYMERASE II TRANSCRIPTION SUBUNIT 28"/>
    <property type="match status" value="1"/>
</dbReference>
<protein>
    <submittedName>
        <fullName evidence="2">Mediator of RNA polymerase ii transcription subunit 28</fullName>
    </submittedName>
</protein>
<dbReference type="Proteomes" id="UP000653305">
    <property type="component" value="Unassembled WGS sequence"/>
</dbReference>
<accession>A0A830C6M7</accession>
<comment type="caution">
    <text evidence="2">The sequence shown here is derived from an EMBL/GenBank/DDBJ whole genome shotgun (WGS) entry which is preliminary data.</text>
</comment>
<keyword evidence="3" id="KW-1185">Reference proteome</keyword>
<dbReference type="AlphaFoldDB" id="A0A830C6M7"/>
<reference evidence="2" key="1">
    <citation type="submission" date="2020-07" db="EMBL/GenBank/DDBJ databases">
        <title>Ethylene signaling mediates host invasion by parasitic plants.</title>
        <authorList>
            <person name="Yoshida S."/>
        </authorList>
    </citation>
    <scope>NUCLEOTIDE SEQUENCE</scope>
    <source>
        <strain evidence="2">Okayama</strain>
    </source>
</reference>
<dbReference type="PANTHER" id="PTHR39117">
    <property type="entry name" value="MEDIATOR OF RNA POLYMERASE II TRANSCRIPTION SUBUNIT 28"/>
    <property type="match status" value="1"/>
</dbReference>
<dbReference type="EMBL" id="BMAC01000232">
    <property type="protein sequence ID" value="GFP91005.1"/>
    <property type="molecule type" value="Genomic_DNA"/>
</dbReference>
<proteinExistence type="predicted"/>